<sequence>MTPITHNHLLISAAGSPIQNAGAASAAPSANLEAAAEQFEAIFVARLLGEMRRATQALRDDRDATGGLGKRDRSTDGLHDWADTQVAQALASRRAFGIADTIIRQMKGR</sequence>
<keyword evidence="2" id="KW-0282">Flagellum</keyword>
<reference evidence="2 3" key="1">
    <citation type="submission" date="2019-08" db="EMBL/GenBank/DDBJ databases">
        <authorList>
            <person name="Peeters C."/>
        </authorList>
    </citation>
    <scope>NUCLEOTIDE SEQUENCE [LARGE SCALE GENOMIC DNA]</scope>
    <source>
        <strain evidence="2 3">LMG 31112</strain>
    </source>
</reference>
<proteinExistence type="predicted"/>
<dbReference type="AlphaFoldDB" id="A0A5E4S9T6"/>
<name>A0A5E4S9T6_9BURK</name>
<gene>
    <name evidence="2" type="ORF">PHO31112_00636</name>
</gene>
<dbReference type="RefSeq" id="WP_150619139.1">
    <property type="nucleotide sequence ID" value="NZ_CABPSM010000001.1"/>
</dbReference>
<evidence type="ECO:0000313" key="3">
    <source>
        <dbReference type="Proteomes" id="UP000343317"/>
    </source>
</evidence>
<evidence type="ECO:0000313" key="2">
    <source>
        <dbReference type="EMBL" id="VVD71562.1"/>
    </source>
</evidence>
<dbReference type="Proteomes" id="UP000343317">
    <property type="component" value="Unassembled WGS sequence"/>
</dbReference>
<keyword evidence="2" id="KW-0969">Cilium</keyword>
<keyword evidence="3" id="KW-1185">Reference proteome</keyword>
<keyword evidence="2" id="KW-0966">Cell projection</keyword>
<accession>A0A5E4S9T6</accession>
<organism evidence="2 3">
    <name type="scientific">Pandoraea horticolens</name>
    <dbReference type="NCBI Taxonomy" id="2508298"/>
    <lineage>
        <taxon>Bacteria</taxon>
        <taxon>Pseudomonadati</taxon>
        <taxon>Pseudomonadota</taxon>
        <taxon>Betaproteobacteria</taxon>
        <taxon>Burkholderiales</taxon>
        <taxon>Burkholderiaceae</taxon>
        <taxon>Pandoraea</taxon>
    </lineage>
</organism>
<evidence type="ECO:0000256" key="1">
    <source>
        <dbReference type="SAM" id="MobiDB-lite"/>
    </source>
</evidence>
<protein>
    <submittedName>
        <fullName evidence="2">Flagellar rod assembly protein/muramidase FlgJ</fullName>
    </submittedName>
</protein>
<feature type="region of interest" description="Disordered" evidence="1">
    <location>
        <begin position="58"/>
        <end position="77"/>
    </location>
</feature>
<dbReference type="EMBL" id="CABPSM010000001">
    <property type="protein sequence ID" value="VVD71562.1"/>
    <property type="molecule type" value="Genomic_DNA"/>
</dbReference>